<evidence type="ECO:0000313" key="3">
    <source>
        <dbReference type="Proteomes" id="UP001321492"/>
    </source>
</evidence>
<dbReference type="Pfam" id="PF02581">
    <property type="entry name" value="TMP-TENI"/>
    <property type="match status" value="1"/>
</dbReference>
<dbReference type="Gene3D" id="3.20.20.70">
    <property type="entry name" value="Aldolase class I"/>
    <property type="match status" value="1"/>
</dbReference>
<sequence length="213" mass="21719">MTEPTCRLYLVTPPIADAEAFTAALAEACGAGDVAAVLLRLAAADERAQIKRVKALAPVAQDKGTAVIVEAGPVVAIRGGADGVHVSGGPDALRAALEAAKPERIVGAGGLKSKHDAMLAGETEADYLMFGEPRPDGWMPPLAEVAERARWWAEIFAVPCVAFAPTLDAVADLAATGAEFVALGDAVWAHPEGPAAAVSQALAAIGKVEVPAR</sequence>
<accession>A0ABT7AGM9</accession>
<name>A0ABT7AGM9_9HYPH</name>
<dbReference type="InterPro" id="IPR036206">
    <property type="entry name" value="ThiamineP_synth_sf"/>
</dbReference>
<feature type="domain" description="Thiamine phosphate synthase/TenI" evidence="1">
    <location>
        <begin position="8"/>
        <end position="186"/>
    </location>
</feature>
<organism evidence="2 3">
    <name type="scientific">Chelatococcus albus</name>
    <dbReference type="NCBI Taxonomy" id="3047466"/>
    <lineage>
        <taxon>Bacteria</taxon>
        <taxon>Pseudomonadati</taxon>
        <taxon>Pseudomonadota</taxon>
        <taxon>Alphaproteobacteria</taxon>
        <taxon>Hyphomicrobiales</taxon>
        <taxon>Chelatococcaceae</taxon>
        <taxon>Chelatococcus</taxon>
    </lineage>
</organism>
<gene>
    <name evidence="2" type="ORF">QNA08_08450</name>
</gene>
<dbReference type="Proteomes" id="UP001321492">
    <property type="component" value="Unassembled WGS sequence"/>
</dbReference>
<dbReference type="EMBL" id="JASJEV010000004">
    <property type="protein sequence ID" value="MDJ1158260.1"/>
    <property type="molecule type" value="Genomic_DNA"/>
</dbReference>
<dbReference type="InterPro" id="IPR022998">
    <property type="entry name" value="ThiamineP_synth_TenI"/>
</dbReference>
<proteinExistence type="predicted"/>
<dbReference type="InterPro" id="IPR013785">
    <property type="entry name" value="Aldolase_TIM"/>
</dbReference>
<comment type="caution">
    <text evidence="2">The sequence shown here is derived from an EMBL/GenBank/DDBJ whole genome shotgun (WGS) entry which is preliminary data.</text>
</comment>
<evidence type="ECO:0000259" key="1">
    <source>
        <dbReference type="Pfam" id="PF02581"/>
    </source>
</evidence>
<reference evidence="2 3" key="1">
    <citation type="submission" date="2023-05" db="EMBL/GenBank/DDBJ databases">
        <title>Chelatococcus sp. nov., a moderately thermophilic bacterium isolated from hot spring microbial mat.</title>
        <authorList>
            <person name="Hu C.-J."/>
            <person name="Li W.-J."/>
        </authorList>
    </citation>
    <scope>NUCLEOTIDE SEQUENCE [LARGE SCALE GENOMIC DNA]</scope>
    <source>
        <strain evidence="2 3">SYSU G07232</strain>
    </source>
</reference>
<protein>
    <submittedName>
        <fullName evidence="2">Thiamine phosphate synthase</fullName>
    </submittedName>
</protein>
<dbReference type="RefSeq" id="WP_283740253.1">
    <property type="nucleotide sequence ID" value="NZ_JASJEV010000004.1"/>
</dbReference>
<dbReference type="SUPFAM" id="SSF51391">
    <property type="entry name" value="Thiamin phosphate synthase"/>
    <property type="match status" value="1"/>
</dbReference>
<keyword evidence="3" id="KW-1185">Reference proteome</keyword>
<dbReference type="CDD" id="cd00564">
    <property type="entry name" value="TMP_TenI"/>
    <property type="match status" value="1"/>
</dbReference>
<evidence type="ECO:0000313" key="2">
    <source>
        <dbReference type="EMBL" id="MDJ1158260.1"/>
    </source>
</evidence>